<evidence type="ECO:0000313" key="4">
    <source>
        <dbReference type="Proteomes" id="UP000219036"/>
    </source>
</evidence>
<organism evidence="3 4">
    <name type="scientific">Persephonella hydrogeniphila</name>
    <dbReference type="NCBI Taxonomy" id="198703"/>
    <lineage>
        <taxon>Bacteria</taxon>
        <taxon>Pseudomonadati</taxon>
        <taxon>Aquificota</taxon>
        <taxon>Aquificia</taxon>
        <taxon>Aquificales</taxon>
        <taxon>Hydrogenothermaceae</taxon>
        <taxon>Persephonella</taxon>
    </lineage>
</organism>
<name>A0A285N129_9AQUI</name>
<keyword evidence="2" id="KW-0732">Signal</keyword>
<proteinExistence type="predicted"/>
<dbReference type="AlphaFoldDB" id="A0A285N129"/>
<gene>
    <name evidence="3" type="ORF">SAMN06265182_0275</name>
</gene>
<keyword evidence="1" id="KW-0175">Coiled coil</keyword>
<dbReference type="OrthoDB" id="13896at2"/>
<feature type="signal peptide" evidence="2">
    <location>
        <begin position="1"/>
        <end position="18"/>
    </location>
</feature>
<protein>
    <submittedName>
        <fullName evidence="3">Uncharacterized protein</fullName>
    </submittedName>
</protein>
<dbReference type="RefSeq" id="WP_096999474.1">
    <property type="nucleotide sequence ID" value="NZ_OBEI01000001.1"/>
</dbReference>
<dbReference type="EMBL" id="OBEI01000001">
    <property type="protein sequence ID" value="SNZ03038.1"/>
    <property type="molecule type" value="Genomic_DNA"/>
</dbReference>
<accession>A0A285N129</accession>
<evidence type="ECO:0000256" key="2">
    <source>
        <dbReference type="SAM" id="SignalP"/>
    </source>
</evidence>
<feature type="coiled-coil region" evidence="1">
    <location>
        <begin position="18"/>
        <end position="52"/>
    </location>
</feature>
<evidence type="ECO:0000313" key="3">
    <source>
        <dbReference type="EMBL" id="SNZ03038.1"/>
    </source>
</evidence>
<reference evidence="4" key="1">
    <citation type="submission" date="2017-09" db="EMBL/GenBank/DDBJ databases">
        <authorList>
            <person name="Varghese N."/>
            <person name="Submissions S."/>
        </authorList>
    </citation>
    <scope>NUCLEOTIDE SEQUENCE [LARGE SCALE GENOMIC DNA]</scope>
    <source>
        <strain evidence="4">DSM 15103</strain>
    </source>
</reference>
<dbReference type="Proteomes" id="UP000219036">
    <property type="component" value="Unassembled WGS sequence"/>
</dbReference>
<evidence type="ECO:0000256" key="1">
    <source>
        <dbReference type="SAM" id="Coils"/>
    </source>
</evidence>
<sequence length="198" mass="23504">MRFFILILSLVVLTPAFAQTLEERINRLEEKVKQLEERLNRIEGKTQKKEISSDLSDVILLDENQNLISYKVLSKKFKPMNLKETLWQRSDQIILKMVFKNNTGKEVKNITGKVVIYDKSGNKLMEKKININKALNFFKGMEIKPEEEVKMSVEFDYDKHKEEHRKVKELPLDQLVIKFYPLKIEFSDGTTKYIKYKR</sequence>
<keyword evidence="4" id="KW-1185">Reference proteome</keyword>
<feature type="chain" id="PRO_5012628567" evidence="2">
    <location>
        <begin position="19"/>
        <end position="198"/>
    </location>
</feature>